<dbReference type="GO" id="GO:0046872">
    <property type="term" value="F:metal ion binding"/>
    <property type="evidence" value="ECO:0007669"/>
    <property type="project" value="UniProtKB-KW"/>
</dbReference>
<dbReference type="PANTHER" id="PTHR36206">
    <property type="entry name" value="ASPERCRYPTIN BIOSYNTHESIS CLUSTER-SPECIFIC TRANSCRIPTION REGULATOR ATNN-RELATED"/>
    <property type="match status" value="1"/>
</dbReference>
<dbReference type="OrthoDB" id="2593732at2759"/>
<keyword evidence="1" id="KW-0479">Metal-binding</keyword>
<keyword evidence="3" id="KW-0805">Transcription regulation</keyword>
<dbReference type="EMBL" id="SOSA01000138">
    <property type="protein sequence ID" value="THC95860.1"/>
    <property type="molecule type" value="Genomic_DNA"/>
</dbReference>
<name>A0A4S3JKJ2_9EURO</name>
<evidence type="ECO:0000256" key="6">
    <source>
        <dbReference type="ARBA" id="ARBA00023242"/>
    </source>
</evidence>
<evidence type="ECO:0000313" key="8">
    <source>
        <dbReference type="EMBL" id="THC95860.1"/>
    </source>
</evidence>
<dbReference type="InterPro" id="IPR052360">
    <property type="entry name" value="Transcr_Regulatory_Proteins"/>
</dbReference>
<dbReference type="EMBL" id="QUQM01000008">
    <property type="protein sequence ID" value="KAA8642654.1"/>
    <property type="molecule type" value="Genomic_DNA"/>
</dbReference>
<dbReference type="GeneID" id="54334300"/>
<dbReference type="AlphaFoldDB" id="A0A4S3JKJ2"/>
<evidence type="ECO:0000256" key="2">
    <source>
        <dbReference type="ARBA" id="ARBA00022833"/>
    </source>
</evidence>
<dbReference type="PANTHER" id="PTHR36206:SF12">
    <property type="entry name" value="ASPERCRYPTIN BIOSYNTHESIS CLUSTER-SPECIFIC TRANSCRIPTION REGULATOR ATNN-RELATED"/>
    <property type="match status" value="1"/>
</dbReference>
<keyword evidence="5" id="KW-0804">Transcription</keyword>
<protein>
    <recommendedName>
        <fullName evidence="11">Transcription factor domain-containing protein</fullName>
    </recommendedName>
</protein>
<evidence type="ECO:0000256" key="4">
    <source>
        <dbReference type="ARBA" id="ARBA00023125"/>
    </source>
</evidence>
<evidence type="ECO:0000256" key="5">
    <source>
        <dbReference type="ARBA" id="ARBA00023163"/>
    </source>
</evidence>
<dbReference type="STRING" id="1220188.A0A4S3JKJ2"/>
<evidence type="ECO:0000256" key="1">
    <source>
        <dbReference type="ARBA" id="ARBA00022723"/>
    </source>
</evidence>
<evidence type="ECO:0000256" key="3">
    <source>
        <dbReference type="ARBA" id="ARBA00023015"/>
    </source>
</evidence>
<reference evidence="7 10" key="2">
    <citation type="submission" date="2019-08" db="EMBL/GenBank/DDBJ databases">
        <title>The genome sequence of a newly discovered highly antifungal drug resistant Aspergillus species, Aspergillus tanneri NIH 1004.</title>
        <authorList>
            <person name="Mounaud S."/>
            <person name="Singh I."/>
            <person name="Joardar V."/>
            <person name="Pakala S."/>
            <person name="Pakala S."/>
            <person name="Venepally P."/>
            <person name="Chung J.K."/>
            <person name="Losada L."/>
            <person name="Nierman W.C."/>
        </authorList>
    </citation>
    <scope>NUCLEOTIDE SEQUENCE [LARGE SCALE GENOMIC DNA]</scope>
    <source>
        <strain evidence="7 10">NIH1004</strain>
    </source>
</reference>
<evidence type="ECO:0000313" key="7">
    <source>
        <dbReference type="EMBL" id="KAA8642654.1"/>
    </source>
</evidence>
<keyword evidence="6" id="KW-0539">Nucleus</keyword>
<proteinExistence type="predicted"/>
<keyword evidence="4" id="KW-0238">DNA-binding</keyword>
<organism evidence="8 9">
    <name type="scientific">Aspergillus tanneri</name>
    <dbReference type="NCBI Taxonomy" id="1220188"/>
    <lineage>
        <taxon>Eukaryota</taxon>
        <taxon>Fungi</taxon>
        <taxon>Dikarya</taxon>
        <taxon>Ascomycota</taxon>
        <taxon>Pezizomycotina</taxon>
        <taxon>Eurotiomycetes</taxon>
        <taxon>Eurotiomycetidae</taxon>
        <taxon>Eurotiales</taxon>
        <taxon>Aspergillaceae</taxon>
        <taxon>Aspergillus</taxon>
        <taxon>Aspergillus subgen. Circumdati</taxon>
    </lineage>
</organism>
<dbReference type="Proteomes" id="UP000308092">
    <property type="component" value="Unassembled WGS sequence"/>
</dbReference>
<evidence type="ECO:0000313" key="9">
    <source>
        <dbReference type="Proteomes" id="UP000308092"/>
    </source>
</evidence>
<dbReference type="RefSeq" id="XP_033422016.1">
    <property type="nucleotide sequence ID" value="XM_033576161.1"/>
</dbReference>
<evidence type="ECO:0000313" key="10">
    <source>
        <dbReference type="Proteomes" id="UP000324241"/>
    </source>
</evidence>
<comment type="caution">
    <text evidence="8">The sequence shown here is derived from an EMBL/GenBank/DDBJ whole genome shotgun (WGS) entry which is preliminary data.</text>
</comment>
<dbReference type="GO" id="GO:0003677">
    <property type="term" value="F:DNA binding"/>
    <property type="evidence" value="ECO:0007669"/>
    <property type="project" value="UniProtKB-KW"/>
</dbReference>
<sequence>MALAVLELWSEIIYIKAAADGLSGPSEMRFDAFHSHFHLAVERAQRLLLGLSQSPLPTFSVGTGIIPPLFFCAFKCRDWWVRREALQLLRGWQRQEGIWSTPGTALVLERVSELESEGLCPGEQVPAAARIDSIRVDILPEDSTIRLWYRRLRLEGGGFWESELLSTAHLAH</sequence>
<accession>A0A4S3JKJ2</accession>
<keyword evidence="2" id="KW-0862">Zinc</keyword>
<keyword evidence="9" id="KW-1185">Reference proteome</keyword>
<dbReference type="VEuPathDB" id="FungiDB:EYZ11_004638"/>
<gene>
    <name evidence="7" type="ORF">ATNIH1004_011599</name>
    <name evidence="8" type="ORF">EYZ11_004638</name>
</gene>
<reference evidence="8 9" key="1">
    <citation type="submission" date="2019-03" db="EMBL/GenBank/DDBJ databases">
        <title>The genome sequence of a newly discovered highly antifungal drug resistant Aspergillus species, Aspergillus tanneri NIH 1004.</title>
        <authorList>
            <person name="Mounaud S."/>
            <person name="Singh I."/>
            <person name="Joardar V."/>
            <person name="Pakala S."/>
            <person name="Pakala S."/>
            <person name="Venepally P."/>
            <person name="Hoover J."/>
            <person name="Nierman W."/>
            <person name="Chung J."/>
            <person name="Losada L."/>
        </authorList>
    </citation>
    <scope>NUCLEOTIDE SEQUENCE [LARGE SCALE GENOMIC DNA]</scope>
    <source>
        <strain evidence="8 9">NIH1004</strain>
    </source>
</reference>
<dbReference type="Proteomes" id="UP000324241">
    <property type="component" value="Unassembled WGS sequence"/>
</dbReference>
<evidence type="ECO:0008006" key="11">
    <source>
        <dbReference type="Google" id="ProtNLM"/>
    </source>
</evidence>